<evidence type="ECO:0000313" key="3">
    <source>
        <dbReference type="Proteomes" id="UP000663722"/>
    </source>
</evidence>
<evidence type="ECO:0000313" key="2">
    <source>
        <dbReference type="EMBL" id="QTA84552.1"/>
    </source>
</evidence>
<reference evidence="2" key="1">
    <citation type="journal article" date="2021" name="Microb. Physiol.">
        <title>Proteogenomic Insights into the Physiology of Marine, Sulfate-Reducing, Filamentous Desulfonema limicola and Desulfonema magnum.</title>
        <authorList>
            <person name="Schnaars V."/>
            <person name="Wohlbrand L."/>
            <person name="Scheve S."/>
            <person name="Hinrichs C."/>
            <person name="Reinhardt R."/>
            <person name="Rabus R."/>
        </authorList>
    </citation>
    <scope>NUCLEOTIDE SEQUENCE</scope>
    <source>
        <strain evidence="2">4be13</strain>
    </source>
</reference>
<dbReference type="Gene3D" id="3.90.1570.10">
    <property type="entry name" value="tt1808, chain A"/>
    <property type="match status" value="1"/>
</dbReference>
<proteinExistence type="predicted"/>
<dbReference type="KEGG" id="dmm:dnm_005490"/>
<protein>
    <submittedName>
        <fullName evidence="2">DUF820</fullName>
    </submittedName>
</protein>
<dbReference type="Proteomes" id="UP000663722">
    <property type="component" value="Chromosome"/>
</dbReference>
<organism evidence="2 3">
    <name type="scientific">Desulfonema magnum</name>
    <dbReference type="NCBI Taxonomy" id="45655"/>
    <lineage>
        <taxon>Bacteria</taxon>
        <taxon>Pseudomonadati</taxon>
        <taxon>Thermodesulfobacteriota</taxon>
        <taxon>Desulfobacteria</taxon>
        <taxon>Desulfobacterales</taxon>
        <taxon>Desulfococcaceae</taxon>
        <taxon>Desulfonema</taxon>
    </lineage>
</organism>
<dbReference type="InterPro" id="IPR012296">
    <property type="entry name" value="Nuclease_put_TT1808"/>
</dbReference>
<dbReference type="InterPro" id="IPR008538">
    <property type="entry name" value="Uma2"/>
</dbReference>
<gene>
    <name evidence="2" type="ORF">dnm_005490</name>
</gene>
<sequence>MQQEAKVPMISEAEYLERERASETKNEYREGKMVAMSGASEKHCIIVVNVIGELGSQLKKKPCAAYLTNMRMKIERTGLYTYPDVMVVCGEEKFGDEKQDTLLNPDVIIEVLSDSTESYDRGKKFENYRKLDSLREYVLISQNSRKIEKYARTEKRQWLLTESDEKNPTIILESIGCELKLSEVYDKIEGI</sequence>
<dbReference type="SUPFAM" id="SSF52980">
    <property type="entry name" value="Restriction endonuclease-like"/>
    <property type="match status" value="1"/>
</dbReference>
<dbReference type="AlphaFoldDB" id="A0A975GKE7"/>
<dbReference type="CDD" id="cd06260">
    <property type="entry name" value="DUF820-like"/>
    <property type="match status" value="1"/>
</dbReference>
<dbReference type="PANTHER" id="PTHR36558">
    <property type="entry name" value="GLR1098 PROTEIN"/>
    <property type="match status" value="1"/>
</dbReference>
<dbReference type="PANTHER" id="PTHR36558:SF1">
    <property type="entry name" value="RESTRICTION ENDONUCLEASE DOMAIN-CONTAINING PROTEIN-RELATED"/>
    <property type="match status" value="1"/>
</dbReference>
<feature type="domain" description="Putative restriction endonuclease" evidence="1">
    <location>
        <begin position="13"/>
        <end position="175"/>
    </location>
</feature>
<accession>A0A975GKE7</accession>
<name>A0A975GKE7_9BACT</name>
<keyword evidence="3" id="KW-1185">Reference proteome</keyword>
<dbReference type="EMBL" id="CP061800">
    <property type="protein sequence ID" value="QTA84552.1"/>
    <property type="molecule type" value="Genomic_DNA"/>
</dbReference>
<evidence type="ECO:0000259" key="1">
    <source>
        <dbReference type="Pfam" id="PF05685"/>
    </source>
</evidence>
<dbReference type="Pfam" id="PF05685">
    <property type="entry name" value="Uma2"/>
    <property type="match status" value="1"/>
</dbReference>
<dbReference type="InterPro" id="IPR011335">
    <property type="entry name" value="Restrct_endonuc-II-like"/>
</dbReference>
<dbReference type="RefSeq" id="WP_207680987.1">
    <property type="nucleotide sequence ID" value="NZ_CP061800.1"/>
</dbReference>